<proteinExistence type="predicted"/>
<reference evidence="1" key="1">
    <citation type="journal article" date="2015" name="Genome Announc.">
        <title>Draft Genome Sequence of Thiostrepton-Producing Streptomyces azureus ATCC 14921.</title>
        <authorList>
            <person name="Sakihara K."/>
            <person name="Maeda J."/>
            <person name="Tashiro K."/>
            <person name="Fujino Y."/>
            <person name="Kuhara S."/>
            <person name="Ohshima T."/>
            <person name="Ogata S."/>
            <person name="Doi K."/>
        </authorList>
    </citation>
    <scope>NUCLEOTIDE SEQUENCE [LARGE SCALE GENOMIC DNA]</scope>
    <source>
        <strain evidence="1">ATCC14921</strain>
    </source>
</reference>
<dbReference type="AlphaFoldDB" id="A0A0K8PZI3"/>
<keyword evidence="2" id="KW-1185">Reference proteome</keyword>
<protein>
    <submittedName>
        <fullName evidence="1">Uncharacterized protein</fullName>
    </submittedName>
</protein>
<gene>
    <name evidence="1" type="ORF">SAZU_8004</name>
</gene>
<name>A0A0K8PZI3_STRAJ</name>
<dbReference type="Proteomes" id="UP000053859">
    <property type="component" value="Unassembled WGS sequence"/>
</dbReference>
<dbReference type="OrthoDB" id="3522598at2"/>
<dbReference type="PATRIC" id="fig|146537.3.peg.8457"/>
<sequence>MTRRGTVFGKNRHADEPPIHVVPWTDAWEFVITDEERPAAGQRKRAALGLRAFRVPQGSGAQRVNAPCAFFPPQSSAANDRRLYEDAEGGRLLCSLDEPQDVEGRRHYAVRDVQGQVIGTIQRIAPLKHALKPTWRIAQPGHPEIVTSAEWAKGGPKEMVQRGAGKMLLGVVQAVADMGAEGGDQPAKSRVLEWRAGDELVLTSEGDRRFLVRAAWLDRRLVFAYALLRTG</sequence>
<evidence type="ECO:0000313" key="1">
    <source>
        <dbReference type="EMBL" id="GAP53123.1"/>
    </source>
</evidence>
<organism evidence="1 2">
    <name type="scientific">Streptomyces azureus</name>
    <dbReference type="NCBI Taxonomy" id="146537"/>
    <lineage>
        <taxon>Bacteria</taxon>
        <taxon>Bacillati</taxon>
        <taxon>Actinomycetota</taxon>
        <taxon>Actinomycetes</taxon>
        <taxon>Kitasatosporales</taxon>
        <taxon>Streptomycetaceae</taxon>
        <taxon>Streptomyces</taxon>
    </lineage>
</organism>
<evidence type="ECO:0000313" key="2">
    <source>
        <dbReference type="Proteomes" id="UP000053859"/>
    </source>
</evidence>
<dbReference type="EMBL" id="DF968533">
    <property type="protein sequence ID" value="GAP53123.1"/>
    <property type="molecule type" value="Genomic_DNA"/>
</dbReference>
<accession>A0A0K8PZI3</accession>
<dbReference type="RefSeq" id="WP_148640445.1">
    <property type="nucleotide sequence ID" value="NZ_DF968533.1"/>
</dbReference>